<dbReference type="SUPFAM" id="SSF49584">
    <property type="entry name" value="Periplasmic chaperone C-domain"/>
    <property type="match status" value="1"/>
</dbReference>
<feature type="domain" description="Pili assembly chaperone C-terminal" evidence="11">
    <location>
        <begin position="169"/>
        <end position="225"/>
    </location>
</feature>
<feature type="chain" id="PRO_5045445822" evidence="9">
    <location>
        <begin position="21"/>
        <end position="241"/>
    </location>
</feature>
<dbReference type="EMBL" id="JAGQDC010000001">
    <property type="protein sequence ID" value="MCL1027751.1"/>
    <property type="molecule type" value="Genomic_DNA"/>
</dbReference>
<dbReference type="InterPro" id="IPR018046">
    <property type="entry name" value="Pili_assmbl_chaperone_CS"/>
</dbReference>
<dbReference type="InterPro" id="IPR016148">
    <property type="entry name" value="Pili_assmbl_chaperone_C"/>
</dbReference>
<dbReference type="RefSeq" id="WP_248944074.1">
    <property type="nucleotide sequence ID" value="NZ_CBCSGY010000098.1"/>
</dbReference>
<dbReference type="PRINTS" id="PR00969">
    <property type="entry name" value="CHAPERONPILI"/>
</dbReference>
<proteinExistence type="inferred from homology"/>
<sequence length="241" mass="26469">MPSASSSFIALLLIAFTALPATTAADGGVSLNQTRVVFYATDKAQTVTVKNTGAQSYLIQSRIQRALDNQASTPFIVTPPLFQLGPERKQLLRILKQDEPLPTDRESLFYLSVLAIPAQKQAAQAEAHLSMGFRFAIKLFYRPESLKIAPLDASCRLELIPTATGVRIANPTPYFLTFASLKFDGRMIDLDTQPTMIAPMSTENYPAKKPVRHADWQTITDFGGLSAPCQQALPSLEEQHT</sequence>
<keyword evidence="13" id="KW-1185">Reference proteome</keyword>
<keyword evidence="6 8" id="KW-0143">Chaperone</keyword>
<evidence type="ECO:0000256" key="9">
    <source>
        <dbReference type="SAM" id="SignalP"/>
    </source>
</evidence>
<evidence type="ECO:0000259" key="10">
    <source>
        <dbReference type="Pfam" id="PF00345"/>
    </source>
</evidence>
<evidence type="ECO:0000259" key="11">
    <source>
        <dbReference type="Pfam" id="PF02753"/>
    </source>
</evidence>
<dbReference type="SUPFAM" id="SSF49354">
    <property type="entry name" value="PapD-like"/>
    <property type="match status" value="1"/>
</dbReference>
<comment type="subcellular location">
    <subcellularLocation>
        <location evidence="1 8">Periplasm</location>
    </subcellularLocation>
</comment>
<name>A0ABT0K735_9GAMM</name>
<evidence type="ECO:0000256" key="4">
    <source>
        <dbReference type="ARBA" id="ARBA00022729"/>
    </source>
</evidence>
<evidence type="ECO:0000256" key="8">
    <source>
        <dbReference type="RuleBase" id="RU003918"/>
    </source>
</evidence>
<dbReference type="InterPro" id="IPR016147">
    <property type="entry name" value="Pili_assmbl_chaperone_N"/>
</dbReference>
<evidence type="ECO:0000256" key="1">
    <source>
        <dbReference type="ARBA" id="ARBA00004418"/>
    </source>
</evidence>
<feature type="signal peptide" evidence="9">
    <location>
        <begin position="1"/>
        <end position="20"/>
    </location>
</feature>
<dbReference type="Gene3D" id="2.60.40.10">
    <property type="entry name" value="Immunoglobulins"/>
    <property type="match status" value="2"/>
</dbReference>
<reference evidence="12" key="1">
    <citation type="submission" date="2021-04" db="EMBL/GenBank/DDBJ databases">
        <title>Genome sequence of Serratia sp. arafor3.</title>
        <authorList>
            <person name="Besaury L."/>
        </authorList>
    </citation>
    <scope>NUCLEOTIDE SEQUENCE</scope>
    <source>
        <strain evidence="12">Arafor3</strain>
    </source>
</reference>
<evidence type="ECO:0000256" key="6">
    <source>
        <dbReference type="ARBA" id="ARBA00023186"/>
    </source>
</evidence>
<dbReference type="InterPro" id="IPR050643">
    <property type="entry name" value="Periplasmic_pilus_chap"/>
</dbReference>
<evidence type="ECO:0000256" key="3">
    <source>
        <dbReference type="ARBA" id="ARBA00022558"/>
    </source>
</evidence>
<protein>
    <submittedName>
        <fullName evidence="12">Molecular chaperone</fullName>
    </submittedName>
</protein>
<dbReference type="Pfam" id="PF00345">
    <property type="entry name" value="PapD_N"/>
    <property type="match status" value="1"/>
</dbReference>
<dbReference type="PANTHER" id="PTHR30251:SF2">
    <property type="entry name" value="FIMBRIAL CHAPERONE YADV-RELATED"/>
    <property type="match status" value="1"/>
</dbReference>
<comment type="caution">
    <text evidence="12">The sequence shown here is derived from an EMBL/GenBank/DDBJ whole genome shotgun (WGS) entry which is preliminary data.</text>
</comment>
<dbReference type="PROSITE" id="PS00635">
    <property type="entry name" value="PILI_CHAPERONE"/>
    <property type="match status" value="1"/>
</dbReference>
<organism evidence="12 13">
    <name type="scientific">Serratia silvae</name>
    <dbReference type="NCBI Taxonomy" id="2824122"/>
    <lineage>
        <taxon>Bacteria</taxon>
        <taxon>Pseudomonadati</taxon>
        <taxon>Pseudomonadota</taxon>
        <taxon>Gammaproteobacteria</taxon>
        <taxon>Enterobacterales</taxon>
        <taxon>Yersiniaceae</taxon>
        <taxon>Serratia</taxon>
    </lineage>
</organism>
<keyword evidence="4 9" id="KW-0732">Signal</keyword>
<comment type="similarity">
    <text evidence="2 8">Belongs to the periplasmic pilus chaperone family.</text>
</comment>
<dbReference type="PANTHER" id="PTHR30251">
    <property type="entry name" value="PILUS ASSEMBLY CHAPERONE"/>
    <property type="match status" value="1"/>
</dbReference>
<dbReference type="InterPro" id="IPR001829">
    <property type="entry name" value="Pili_assmbl_chaperone_bac"/>
</dbReference>
<evidence type="ECO:0000256" key="5">
    <source>
        <dbReference type="ARBA" id="ARBA00022764"/>
    </source>
</evidence>
<evidence type="ECO:0000256" key="7">
    <source>
        <dbReference type="ARBA" id="ARBA00023319"/>
    </source>
</evidence>
<feature type="domain" description="Pili assembly chaperone N-terminal" evidence="10">
    <location>
        <begin position="28"/>
        <end position="146"/>
    </location>
</feature>
<evidence type="ECO:0000313" key="12">
    <source>
        <dbReference type="EMBL" id="MCL1027751.1"/>
    </source>
</evidence>
<dbReference type="InterPro" id="IPR036316">
    <property type="entry name" value="Pili_assmbl_chap_C_dom_sf"/>
</dbReference>
<dbReference type="InterPro" id="IPR013783">
    <property type="entry name" value="Ig-like_fold"/>
</dbReference>
<dbReference type="Proteomes" id="UP001165275">
    <property type="component" value="Unassembled WGS sequence"/>
</dbReference>
<accession>A0ABT0K735</accession>
<dbReference type="Pfam" id="PF02753">
    <property type="entry name" value="PapD_C"/>
    <property type="match status" value="1"/>
</dbReference>
<keyword evidence="3" id="KW-1029">Fimbrium biogenesis</keyword>
<gene>
    <name evidence="12" type="ORF">KAJ71_01635</name>
</gene>
<keyword evidence="5" id="KW-0574">Periplasm</keyword>
<keyword evidence="7" id="KW-0393">Immunoglobulin domain</keyword>
<evidence type="ECO:0000313" key="13">
    <source>
        <dbReference type="Proteomes" id="UP001165275"/>
    </source>
</evidence>
<evidence type="ECO:0000256" key="2">
    <source>
        <dbReference type="ARBA" id="ARBA00007399"/>
    </source>
</evidence>
<dbReference type="InterPro" id="IPR008962">
    <property type="entry name" value="PapD-like_sf"/>
</dbReference>